<evidence type="ECO:0000313" key="3">
    <source>
        <dbReference type="Proteomes" id="UP000092666"/>
    </source>
</evidence>
<gene>
    <name evidence="2" type="ORF">I316_06272</name>
</gene>
<protein>
    <recommendedName>
        <fullName evidence="1">N-acetyltransferase domain-containing protein</fullName>
    </recommendedName>
</protein>
<organism evidence="2 3">
    <name type="scientific">Kwoniella heveanensis BCC8398</name>
    <dbReference type="NCBI Taxonomy" id="1296120"/>
    <lineage>
        <taxon>Eukaryota</taxon>
        <taxon>Fungi</taxon>
        <taxon>Dikarya</taxon>
        <taxon>Basidiomycota</taxon>
        <taxon>Agaricomycotina</taxon>
        <taxon>Tremellomycetes</taxon>
        <taxon>Tremellales</taxon>
        <taxon>Cryptococcaceae</taxon>
        <taxon>Kwoniella</taxon>
    </lineage>
</organism>
<sequence length="212" mass="23370">MIPAEVPLTVPTWSSFYRDADWRSAKAKVIYYLRATAEQGEVWAIETGVAQRRVAQSVIAFVPPGRNFQNSPSAPVDRQTFLSCLGDQAVTPIDETTIYESVDHRPKEVLENSWMITLIGTVPEGAGKGLASDLIELVIKRAAKSGVGVCVPTTFQPRMGFYEKLGFQHIVTKEGTNDLGEKMTEYMMFRPFSDSDPAHVDACVRASSIVPV</sequence>
<dbReference type="PROSITE" id="PS51186">
    <property type="entry name" value="GNAT"/>
    <property type="match status" value="1"/>
</dbReference>
<dbReference type="InterPro" id="IPR016181">
    <property type="entry name" value="Acyl_CoA_acyltransferase"/>
</dbReference>
<keyword evidence="3" id="KW-1185">Reference proteome</keyword>
<dbReference type="PANTHER" id="PTHR42791:SF1">
    <property type="entry name" value="N-ACETYLTRANSFERASE DOMAIN-CONTAINING PROTEIN"/>
    <property type="match status" value="1"/>
</dbReference>
<proteinExistence type="predicted"/>
<reference evidence="3" key="2">
    <citation type="submission" date="2013-12" db="EMBL/GenBank/DDBJ databases">
        <title>Evolution of pathogenesis and genome organization in the Tremellales.</title>
        <authorList>
            <person name="Cuomo C."/>
            <person name="Litvintseva A."/>
            <person name="Heitman J."/>
            <person name="Chen Y."/>
            <person name="Sun S."/>
            <person name="Springer D."/>
            <person name="Dromer F."/>
            <person name="Young S."/>
            <person name="Zeng Q."/>
            <person name="Chapman S."/>
            <person name="Gujja S."/>
            <person name="Saif S."/>
            <person name="Birren B."/>
        </authorList>
    </citation>
    <scope>NUCLEOTIDE SEQUENCE [LARGE SCALE GENOMIC DNA]</scope>
    <source>
        <strain evidence="3">BCC8398</strain>
    </source>
</reference>
<dbReference type="SUPFAM" id="SSF55729">
    <property type="entry name" value="Acyl-CoA N-acyltransferases (Nat)"/>
    <property type="match status" value="1"/>
</dbReference>
<dbReference type="OrthoDB" id="61113at2759"/>
<feature type="domain" description="N-acetyltransferase" evidence="1">
    <location>
        <begin position="40"/>
        <end position="193"/>
    </location>
</feature>
<accession>A0A1B9GM67</accession>
<dbReference type="InterPro" id="IPR052523">
    <property type="entry name" value="Trichothecene_AcTrans"/>
</dbReference>
<dbReference type="Gene3D" id="3.40.630.30">
    <property type="match status" value="1"/>
</dbReference>
<name>A0A1B9GM67_9TREE</name>
<reference evidence="2 3" key="1">
    <citation type="submission" date="2013-07" db="EMBL/GenBank/DDBJ databases">
        <title>The Genome Sequence of Cryptococcus heveanensis BCC8398.</title>
        <authorList>
            <consortium name="The Broad Institute Genome Sequencing Platform"/>
            <person name="Cuomo C."/>
            <person name="Litvintseva A."/>
            <person name="Chen Y."/>
            <person name="Heitman J."/>
            <person name="Sun S."/>
            <person name="Springer D."/>
            <person name="Dromer F."/>
            <person name="Young S.K."/>
            <person name="Zeng Q."/>
            <person name="Gargeya S."/>
            <person name="Fitzgerald M."/>
            <person name="Abouelleil A."/>
            <person name="Alvarado L."/>
            <person name="Berlin A.M."/>
            <person name="Chapman S.B."/>
            <person name="Dewar J."/>
            <person name="Goldberg J."/>
            <person name="Griggs A."/>
            <person name="Gujja S."/>
            <person name="Hansen M."/>
            <person name="Howarth C."/>
            <person name="Imamovic A."/>
            <person name="Larimer J."/>
            <person name="McCowan C."/>
            <person name="Murphy C."/>
            <person name="Pearson M."/>
            <person name="Priest M."/>
            <person name="Roberts A."/>
            <person name="Saif S."/>
            <person name="Shea T."/>
            <person name="Sykes S."/>
            <person name="Wortman J."/>
            <person name="Nusbaum C."/>
            <person name="Birren B."/>
        </authorList>
    </citation>
    <scope>NUCLEOTIDE SEQUENCE [LARGE SCALE GENOMIC DNA]</scope>
    <source>
        <strain evidence="2 3">BCC8398</strain>
    </source>
</reference>
<evidence type="ECO:0000313" key="2">
    <source>
        <dbReference type="EMBL" id="OCF32116.1"/>
    </source>
</evidence>
<dbReference type="InterPro" id="IPR000182">
    <property type="entry name" value="GNAT_dom"/>
</dbReference>
<dbReference type="Pfam" id="PF00583">
    <property type="entry name" value="Acetyltransf_1"/>
    <property type="match status" value="1"/>
</dbReference>
<evidence type="ECO:0000259" key="1">
    <source>
        <dbReference type="PROSITE" id="PS51186"/>
    </source>
</evidence>
<dbReference type="Proteomes" id="UP000092666">
    <property type="component" value="Unassembled WGS sequence"/>
</dbReference>
<dbReference type="EMBL" id="KV700130">
    <property type="protein sequence ID" value="OCF32116.1"/>
    <property type="molecule type" value="Genomic_DNA"/>
</dbReference>
<dbReference type="PANTHER" id="PTHR42791">
    <property type="entry name" value="GNAT FAMILY ACETYLTRANSFERASE"/>
    <property type="match status" value="1"/>
</dbReference>
<dbReference type="GO" id="GO:0016747">
    <property type="term" value="F:acyltransferase activity, transferring groups other than amino-acyl groups"/>
    <property type="evidence" value="ECO:0007669"/>
    <property type="project" value="InterPro"/>
</dbReference>
<dbReference type="AlphaFoldDB" id="A0A1B9GM67"/>